<sequence length="1448" mass="163056">MTDENEVVVTIGVCAMAKKAMSKPMKEILRRMDKFQHIKIIIFDEKLILDSPIESWPVCDALVSFYSEGFPLKKAIAYSKLRKPYLVNDLESQYILMDRRRVYECLTREGVPVPRYAFVDRTSENPVKVVELDDSIEPSTKRYSRTLTEMTDENEVVVTIGVCAMAKKAMSKPMKEILRRMDKFQHIKIIIFDEKLILDSPIESWPVCDALVSFYSEGFPLKKAIAYSKLRKPYLVNDLESQYILMDRRRVYECLTREGVPVPRYAFVDRTSENPVKVVELDDSIEINGEVFHKPFVEKPLHAEDHNIYIYFPSSAGGGSQRLFRKVGNRSSKYFPHSNIRTNGSYMYEEFMPTDGTDVKVYTVADDYAHAEARKSPALDGKVERDHEGKEVRYPVILTPREKIIAKKVAKAVRQQICGFDLLRANGMSYVCDVNGFSFVKSSKKYYDDCSHILGVLITRKIAPRLCLPTNLPPGTDVDTPLVPTTCGAIMELRCVIAVIRHGDRTPKQKMKMEVYHQKFFSFFTKYAGGWARELKIKRPTQLQEILDIVRSILEEIDSGQCSDNRLLRIKPKFEQLKYVLEMYGSFSGINRKIQLKYQPHGLGKGSKIGYSGSIPMACDYPDVCDDAQPCLLVVAKWGGELTAAGKQQAETLGKAFRCIYPGGDGHYGKDPGLGLLRLHSTYRHDLKIYASDEGRVQMTAAAFAKGFLALEGELPPILVQMVKSANTNGLLDNDNDCRHYQQMVKRQINEVMSKNSDFTVKDIATLVPTGARSIVNAMQYVENPYRACGRLFEHVRLLSNRLAWLSQSSKERSRIHLYQGESWDLLLRRWGKLLKDFRSPEGEYDLSKISDIYDNIKYDLQHNSGILLESEVQDFFMCAKSLADIIVPQEYGITKEEKLVIGQRICTPLMRKILSDARYTDVDECTRLHAGYSKGVASPERFVRSRLYFTSESHIHSLLTCLRYGDLADVVSDEQWSRAMDYVSSISEINYLAQIVIMIYEDPTVEPKTEKRFHVELHFSPGAFALCHDLPEGSGFRSGKLVTLSSCSDCCGKINDVGEFKKSDCNEPLSFDCSCSNTNSSRFAPVIQWLSKQSEHFMKSDDKCNNTNSIKIKDKRVRETPKGPTTEARKTNENNSVRVNRNHITGFVPSSKSQDLASTSTRNYLTSFPSDEPVSTNIDESSTQFTMDLPLNQINSQPLSNLLSSSGATDHGSDDGPVINQALNAITYPSRQSPYHLDIGRLVRAVAAGAPFAPPLCRSLISTAVIRGSRDDGQASSSVPDFKRLTEDLNVAPRTLTPGSSKEFLAPSAPCVPEVYPLETLHNALTLSQLEAFFVRLTTHKFPTPFTSPRHPSTPVNNYHHHPHRQLSQGNLDTFSQNYDMYTNLPPSFPVSTGEDITAPNCSNDGDGISSGLQQSIIPNETSSVLSIVPTSSAFCVITSENLDYHQ</sequence>
<dbReference type="PROSITE" id="PS00616">
    <property type="entry name" value="HIS_ACID_PHOSPHAT_1"/>
    <property type="match status" value="1"/>
</dbReference>
<dbReference type="InterPro" id="IPR037446">
    <property type="entry name" value="His_Pase_VIP1"/>
</dbReference>
<dbReference type="PANTHER" id="PTHR12750">
    <property type="entry name" value="DIPHOSPHOINOSITOL PENTAKISPHOSPHATE KINASE"/>
    <property type="match status" value="1"/>
</dbReference>
<dbReference type="GO" id="GO:0000828">
    <property type="term" value="F:inositol hexakisphosphate kinase activity"/>
    <property type="evidence" value="ECO:0007669"/>
    <property type="project" value="TreeGrafter"/>
</dbReference>
<comment type="function">
    <text evidence="11">Bifunctional inositol kinase that acts in concert with the IP6K kinases to synthesize the diphosphate group-containing inositol pyrophosphates diphosphoinositol pentakisphosphate, PP-InsP5, and bis-diphosphoinositol tetrakisphosphate, (PP)2-InsP4. PP-InsP5 and (PP)2-InsP4, also respectively called InsP7 and InsP8, may regulate a variety of cellular processes, including apoptosis, vesicle trafficking, cytoskeletal dynamics, and exocytosis. Phosphorylates inositol hexakisphosphate (InsP6).</text>
</comment>
<evidence type="ECO:0000256" key="2">
    <source>
        <dbReference type="ARBA" id="ARBA00005609"/>
    </source>
</evidence>
<comment type="catalytic activity">
    <reaction evidence="8">
        <text>5-diphospho-1D-myo-inositol 1,2,3,4,6-pentakisphosphate + ATP + H(+) = 1,5-bis(diphospho)-1D-myo-inositol 2,3,4,6-tetrakisphosphate + ADP</text>
        <dbReference type="Rhea" id="RHEA:10276"/>
        <dbReference type="ChEBI" id="CHEBI:15378"/>
        <dbReference type="ChEBI" id="CHEBI:30616"/>
        <dbReference type="ChEBI" id="CHEBI:58628"/>
        <dbReference type="ChEBI" id="CHEBI:77983"/>
        <dbReference type="ChEBI" id="CHEBI:456216"/>
        <dbReference type="EC" id="2.7.4.24"/>
    </reaction>
    <physiologicalReaction direction="left-to-right" evidence="8">
        <dbReference type="Rhea" id="RHEA:10277"/>
    </physiologicalReaction>
</comment>
<dbReference type="Proteomes" id="UP001292079">
    <property type="component" value="Unassembled WGS sequence"/>
</dbReference>
<dbReference type="GO" id="GO:0032958">
    <property type="term" value="P:inositol phosphate biosynthetic process"/>
    <property type="evidence" value="ECO:0007669"/>
    <property type="project" value="TreeGrafter"/>
</dbReference>
<dbReference type="Gene3D" id="3.40.50.1240">
    <property type="entry name" value="Phosphoglycerate mutase-like"/>
    <property type="match status" value="1"/>
</dbReference>
<keyword evidence="4 11" id="KW-0808">Transferase</keyword>
<name>A0AAE1ZKY1_SCHME</name>
<evidence type="ECO:0000256" key="1">
    <source>
        <dbReference type="ARBA" id="ARBA00004514"/>
    </source>
</evidence>
<accession>A0AAE1ZKY1</accession>
<evidence type="ECO:0000256" key="4">
    <source>
        <dbReference type="ARBA" id="ARBA00022679"/>
    </source>
</evidence>
<dbReference type="GO" id="GO:0005524">
    <property type="term" value="F:ATP binding"/>
    <property type="evidence" value="ECO:0007669"/>
    <property type="project" value="UniProtKB-UniRule"/>
</dbReference>
<dbReference type="InterPro" id="IPR029033">
    <property type="entry name" value="His_PPase_superfam"/>
</dbReference>
<dbReference type="SUPFAM" id="SSF56059">
    <property type="entry name" value="Glutathione synthetase ATP-binding domain-like"/>
    <property type="match status" value="1"/>
</dbReference>
<dbReference type="InterPro" id="IPR000560">
    <property type="entry name" value="His_Pase_clade-2"/>
</dbReference>
<organism evidence="14 15">
    <name type="scientific">Schistosoma mekongi</name>
    <name type="common">Parasitic worm</name>
    <dbReference type="NCBI Taxonomy" id="38744"/>
    <lineage>
        <taxon>Eukaryota</taxon>
        <taxon>Metazoa</taxon>
        <taxon>Spiralia</taxon>
        <taxon>Lophotrochozoa</taxon>
        <taxon>Platyhelminthes</taxon>
        <taxon>Trematoda</taxon>
        <taxon>Digenea</taxon>
        <taxon>Strigeidida</taxon>
        <taxon>Schistosomatoidea</taxon>
        <taxon>Schistosomatidae</taxon>
        <taxon>Schistosoma</taxon>
    </lineage>
</organism>
<evidence type="ECO:0000256" key="10">
    <source>
        <dbReference type="PROSITE-ProRule" id="PRU00409"/>
    </source>
</evidence>
<keyword evidence="5 10" id="KW-0547">Nucleotide-binding</keyword>
<dbReference type="FunFam" id="3.40.50.11950:FF:000002">
    <property type="entry name" value="Inositol hexakisphosphate and diphosphoinositol-pentakisphosphate kinase"/>
    <property type="match status" value="2"/>
</dbReference>
<keyword evidence="3 11" id="KW-0963">Cytoplasm</keyword>
<dbReference type="Pfam" id="PF18086">
    <property type="entry name" value="PPIP5K2_N"/>
    <property type="match status" value="2"/>
</dbReference>
<evidence type="ECO:0000256" key="11">
    <source>
        <dbReference type="RuleBase" id="RU365032"/>
    </source>
</evidence>
<dbReference type="PANTHER" id="PTHR12750:SF9">
    <property type="entry name" value="INOSITOL HEXAKISPHOSPHATE AND DIPHOSPHOINOSITOL-PENTAKISPHOSPHATE KINASE"/>
    <property type="match status" value="1"/>
</dbReference>
<dbReference type="Pfam" id="PF08443">
    <property type="entry name" value="RimK"/>
    <property type="match status" value="1"/>
</dbReference>
<evidence type="ECO:0000256" key="8">
    <source>
        <dbReference type="ARBA" id="ARBA00033696"/>
    </source>
</evidence>
<dbReference type="GO" id="GO:0046872">
    <property type="term" value="F:metal ion binding"/>
    <property type="evidence" value="ECO:0007669"/>
    <property type="project" value="InterPro"/>
</dbReference>
<comment type="catalytic activity">
    <reaction evidence="9">
        <text>1D-myo-inositol hexakisphosphate + ATP = 1-diphospho-1D-myo-inositol 2,3,4,5,6-pentakisphosphate + ADP</text>
        <dbReference type="Rhea" id="RHEA:37459"/>
        <dbReference type="ChEBI" id="CHEBI:30616"/>
        <dbReference type="ChEBI" id="CHEBI:58130"/>
        <dbReference type="ChEBI" id="CHEBI:74946"/>
        <dbReference type="ChEBI" id="CHEBI:456216"/>
        <dbReference type="EC" id="2.7.4.24"/>
    </reaction>
    <physiologicalReaction direction="left-to-right" evidence="9">
        <dbReference type="Rhea" id="RHEA:37460"/>
    </physiologicalReaction>
</comment>
<gene>
    <name evidence="14" type="ORF">MN116_002346</name>
</gene>
<reference evidence="14" key="2">
    <citation type="journal article" date="2023" name="Infect Dis Poverty">
        <title>Chromosome-scale genome of the human blood fluke Schistosoma mekongi and its implications for public health.</title>
        <authorList>
            <person name="Zhou M."/>
            <person name="Xu L."/>
            <person name="Xu D."/>
            <person name="Chen W."/>
            <person name="Khan J."/>
            <person name="Hu Y."/>
            <person name="Huang H."/>
            <person name="Wei H."/>
            <person name="Zhang Y."/>
            <person name="Chusongsang P."/>
            <person name="Tanasarnprasert K."/>
            <person name="Hu X."/>
            <person name="Limpanont Y."/>
            <person name="Lv Z."/>
        </authorList>
    </citation>
    <scope>NUCLEOTIDE SEQUENCE</scope>
    <source>
        <strain evidence="14">LV_2022a</strain>
    </source>
</reference>
<dbReference type="Gene3D" id="3.40.50.11950">
    <property type="match status" value="2"/>
</dbReference>
<protein>
    <recommendedName>
        <fullName evidence="11">Inositol hexakisphosphate and diphosphoinositol-pentakisphosphate kinase</fullName>
        <ecNumber evidence="11">2.7.4.24</ecNumber>
    </recommendedName>
</protein>
<keyword evidence="6 11" id="KW-0418">Kinase</keyword>
<dbReference type="PROSITE" id="PS50975">
    <property type="entry name" value="ATP_GRASP"/>
    <property type="match status" value="1"/>
</dbReference>
<keyword evidence="15" id="KW-1185">Reference proteome</keyword>
<dbReference type="GO" id="GO:0005829">
    <property type="term" value="C:cytosol"/>
    <property type="evidence" value="ECO:0007669"/>
    <property type="project" value="UniProtKB-SubCell"/>
</dbReference>
<evidence type="ECO:0000259" key="13">
    <source>
        <dbReference type="PROSITE" id="PS50975"/>
    </source>
</evidence>
<evidence type="ECO:0000313" key="14">
    <source>
        <dbReference type="EMBL" id="KAK4475274.1"/>
    </source>
</evidence>
<feature type="compositionally biased region" description="Polar residues" evidence="12">
    <location>
        <begin position="1134"/>
        <end position="1159"/>
    </location>
</feature>
<dbReference type="CDD" id="cd07061">
    <property type="entry name" value="HP_HAP_like"/>
    <property type="match status" value="1"/>
</dbReference>
<dbReference type="SUPFAM" id="SSF53254">
    <property type="entry name" value="Phosphoglycerate mutase-like"/>
    <property type="match status" value="1"/>
</dbReference>
<evidence type="ECO:0000256" key="6">
    <source>
        <dbReference type="ARBA" id="ARBA00022777"/>
    </source>
</evidence>
<evidence type="ECO:0000256" key="7">
    <source>
        <dbReference type="ARBA" id="ARBA00022840"/>
    </source>
</evidence>
<proteinExistence type="inferred from homology"/>
<evidence type="ECO:0000313" key="15">
    <source>
        <dbReference type="Proteomes" id="UP001292079"/>
    </source>
</evidence>
<dbReference type="InterPro" id="IPR013651">
    <property type="entry name" value="ATP-grasp_RimK-type"/>
</dbReference>
<feature type="compositionally biased region" description="Basic and acidic residues" evidence="12">
    <location>
        <begin position="1117"/>
        <end position="1133"/>
    </location>
</feature>
<dbReference type="Pfam" id="PF00328">
    <property type="entry name" value="His_Phos_2"/>
    <property type="match status" value="1"/>
</dbReference>
<dbReference type="InterPro" id="IPR011761">
    <property type="entry name" value="ATP-grasp"/>
</dbReference>
<dbReference type="EMBL" id="JALJAT010000001">
    <property type="protein sequence ID" value="KAK4475274.1"/>
    <property type="molecule type" value="Genomic_DNA"/>
</dbReference>
<feature type="region of interest" description="Disordered" evidence="12">
    <location>
        <begin position="1107"/>
        <end position="1159"/>
    </location>
</feature>
<dbReference type="InterPro" id="IPR033379">
    <property type="entry name" value="Acid_Pase_AS"/>
</dbReference>
<reference evidence="14" key="1">
    <citation type="submission" date="2022-04" db="EMBL/GenBank/DDBJ databases">
        <authorList>
            <person name="Xu L."/>
            <person name="Lv Z."/>
        </authorList>
    </citation>
    <scope>NUCLEOTIDE SEQUENCE</scope>
    <source>
        <strain evidence="14">LV_2022a</strain>
    </source>
</reference>
<dbReference type="InterPro" id="IPR040557">
    <property type="entry name" value="VIP1_N"/>
</dbReference>
<evidence type="ECO:0000256" key="3">
    <source>
        <dbReference type="ARBA" id="ARBA00022490"/>
    </source>
</evidence>
<dbReference type="GO" id="GO:0006020">
    <property type="term" value="P:inositol metabolic process"/>
    <property type="evidence" value="ECO:0007669"/>
    <property type="project" value="TreeGrafter"/>
</dbReference>
<evidence type="ECO:0000256" key="9">
    <source>
        <dbReference type="ARBA" id="ARBA00034629"/>
    </source>
</evidence>
<comment type="similarity">
    <text evidence="2 11">Belongs to the histidine acid phosphatase family. VIP1 subfamily.</text>
</comment>
<dbReference type="FunFam" id="3.30.470.20:FF:000003">
    <property type="entry name" value="Inositol hexakisphosphate and diphosphoinositol-pentakisphosphate kinase"/>
    <property type="match status" value="1"/>
</dbReference>
<comment type="subcellular location">
    <subcellularLocation>
        <location evidence="1 11">Cytoplasm</location>
        <location evidence="1 11">Cytosol</location>
    </subcellularLocation>
</comment>
<comment type="caution">
    <text evidence="14">The sequence shown here is derived from an EMBL/GenBank/DDBJ whole genome shotgun (WGS) entry which is preliminary data.</text>
</comment>
<evidence type="ECO:0000256" key="5">
    <source>
        <dbReference type="ARBA" id="ARBA00022741"/>
    </source>
</evidence>
<keyword evidence="7 10" id="KW-0067">ATP-binding</keyword>
<dbReference type="GO" id="GO:0033857">
    <property type="term" value="F:5-diphosphoinositol pentakisphosphate 1-kinase activity"/>
    <property type="evidence" value="ECO:0007669"/>
    <property type="project" value="TreeGrafter"/>
</dbReference>
<feature type="domain" description="ATP-grasp" evidence="13">
    <location>
        <begin position="252"/>
        <end position="467"/>
    </location>
</feature>
<dbReference type="EC" id="2.7.4.24" evidence="11"/>
<evidence type="ECO:0000256" key="12">
    <source>
        <dbReference type="SAM" id="MobiDB-lite"/>
    </source>
</evidence>
<dbReference type="Gene3D" id="3.30.470.20">
    <property type="entry name" value="ATP-grasp fold, B domain"/>
    <property type="match status" value="1"/>
</dbReference>